<evidence type="ECO:0000313" key="2">
    <source>
        <dbReference type="EMBL" id="TPD57716.1"/>
    </source>
</evidence>
<dbReference type="InterPro" id="IPR017592">
    <property type="entry name" value="Pilus_assmbl_Flp-typ_CpaB"/>
</dbReference>
<dbReference type="AlphaFoldDB" id="A0A501PCM6"/>
<sequence>MNINMRSIILVGIALVIAGITAFMARSLIKPAAAPQAQQQVVKAAPAKVQVLVAAFDLHTGHFLKKDDLVWQSWPDDSLHENYVRKTSDFDLEQFAGAVVKNTIVAGEPLTESRIVRPGNSGFMAAVLPVGQRAVSIRVNATSGISGFIFPGDRVDILLTHKVSAGGKRKAQASETVLRNVRVLAIDQRIANPTHTPAVGKTVTLEVSPKDAEKISLVEKMGSLSLSLRSLAQNEGSDVELTSASPEDNSVTWDSEVSQLLTSNTGAPAAKGGKSFNVKVVRGNKVQQLGFTKQGN</sequence>
<gene>
    <name evidence="2" type="primary">cpaB</name>
    <name evidence="2" type="ORF">FIV46_16570</name>
</gene>
<dbReference type="SMART" id="SM00858">
    <property type="entry name" value="SAF"/>
    <property type="match status" value="1"/>
</dbReference>
<dbReference type="Pfam" id="PF08666">
    <property type="entry name" value="SAF"/>
    <property type="match status" value="1"/>
</dbReference>
<comment type="caution">
    <text evidence="2">The sequence shown here is derived from an EMBL/GenBank/DDBJ whole genome shotgun (WGS) entry which is preliminary data.</text>
</comment>
<dbReference type="Gene3D" id="3.90.1210.10">
    <property type="entry name" value="Antifreeze-like/N-acetylneuraminic acid synthase C-terminal domain"/>
    <property type="match status" value="1"/>
</dbReference>
<protein>
    <submittedName>
        <fullName evidence="2">Flp pilus assembly protein CpaB</fullName>
    </submittedName>
</protein>
<evidence type="ECO:0000259" key="1">
    <source>
        <dbReference type="SMART" id="SM00858"/>
    </source>
</evidence>
<keyword evidence="3" id="KW-1185">Reference proteome</keyword>
<organism evidence="2 3">
    <name type="scientific">Emcibacter nanhaiensis</name>
    <dbReference type="NCBI Taxonomy" id="1505037"/>
    <lineage>
        <taxon>Bacteria</taxon>
        <taxon>Pseudomonadati</taxon>
        <taxon>Pseudomonadota</taxon>
        <taxon>Alphaproteobacteria</taxon>
        <taxon>Emcibacterales</taxon>
        <taxon>Emcibacteraceae</taxon>
        <taxon>Emcibacter</taxon>
    </lineage>
</organism>
<dbReference type="InterPro" id="IPR013974">
    <property type="entry name" value="SAF"/>
</dbReference>
<dbReference type="CDD" id="cd11614">
    <property type="entry name" value="SAF_CpaB_FlgA_like"/>
    <property type="match status" value="1"/>
</dbReference>
<dbReference type="EMBL" id="VFIY01000018">
    <property type="protein sequence ID" value="TPD57716.1"/>
    <property type="molecule type" value="Genomic_DNA"/>
</dbReference>
<feature type="domain" description="SAF" evidence="1">
    <location>
        <begin position="49"/>
        <end position="116"/>
    </location>
</feature>
<proteinExistence type="predicted"/>
<reference evidence="3" key="1">
    <citation type="submission" date="2019-06" db="EMBL/GenBank/DDBJ databases">
        <title>The complete genome of Emcibacter congregatus ZYLT.</title>
        <authorList>
            <person name="Zhao Z."/>
        </authorList>
    </citation>
    <scope>NUCLEOTIDE SEQUENCE [LARGE SCALE GENOMIC DNA]</scope>
    <source>
        <strain evidence="3">MCCC 1A06723</strain>
    </source>
</reference>
<dbReference type="InterPro" id="IPR031571">
    <property type="entry name" value="RcpC_dom"/>
</dbReference>
<evidence type="ECO:0000313" key="3">
    <source>
        <dbReference type="Proteomes" id="UP000319148"/>
    </source>
</evidence>
<dbReference type="NCBIfam" id="TIGR03177">
    <property type="entry name" value="pilus_cpaB"/>
    <property type="match status" value="1"/>
</dbReference>
<dbReference type="Pfam" id="PF16976">
    <property type="entry name" value="RcpC"/>
    <property type="match status" value="1"/>
</dbReference>
<dbReference type="Proteomes" id="UP000319148">
    <property type="component" value="Unassembled WGS sequence"/>
</dbReference>
<dbReference type="RefSeq" id="WP_139942032.1">
    <property type="nucleotide sequence ID" value="NZ_JBHSYP010000005.1"/>
</dbReference>
<accession>A0A501PCM6</accession>
<name>A0A501PCM6_9PROT</name>
<dbReference type="OrthoDB" id="163768at2"/>